<gene>
    <name evidence="1" type="ORF">AFUS01_LOCUS34751</name>
</gene>
<dbReference type="AlphaFoldDB" id="A0A8J2L321"/>
<dbReference type="EMBL" id="CAJVCH010533453">
    <property type="protein sequence ID" value="CAG7824602.1"/>
    <property type="molecule type" value="Genomic_DNA"/>
</dbReference>
<accession>A0A8J2L321</accession>
<dbReference type="OrthoDB" id="7701087at2759"/>
<dbReference type="Proteomes" id="UP000708208">
    <property type="component" value="Unassembled WGS sequence"/>
</dbReference>
<sequence>MSRYNIIQNFGVRETSPFLMLHYFDPILGFPPCVMHACYLGVCRTMMEAWVQSRQSDPFYVSSRQLQNIDRYLTSIKPPFRVSRKPRPLKFLAWYKAHELCMWLFYYSPPILFHVLKGEYFLHWLRLLKGLSQVLRTDTNEGNLQLAAGNLNQFWKDTYNLYGKKYCHFNFHLLTHLPYLTQHLGPMYMFLMAPFETYNMRLKSFISSSQHIGEQIAKRYLRDLLCKSIYSVNDSGEALSDYTWHSQKTGKPGWYKCPLDSCAVQYFGRVMHISGKRYYSLCNTKCKSRNSCCFSLNGEQMFEAQYFARVPCNGNTYAIGNIFNVTPAFGLWYYYEATSENHSVCNIADLEEIIIKLNYGDKIYFSKFINSVECYNE</sequence>
<evidence type="ECO:0000313" key="1">
    <source>
        <dbReference type="EMBL" id="CAG7824602.1"/>
    </source>
</evidence>
<comment type="caution">
    <text evidence="1">The sequence shown here is derived from an EMBL/GenBank/DDBJ whole genome shotgun (WGS) entry which is preliminary data.</text>
</comment>
<dbReference type="PANTHER" id="PTHR46579:SF1">
    <property type="entry name" value="F5_8 TYPE C DOMAIN-CONTAINING PROTEIN"/>
    <property type="match status" value="1"/>
</dbReference>
<dbReference type="PANTHER" id="PTHR46579">
    <property type="entry name" value="F5/8 TYPE C DOMAIN-CONTAINING PROTEIN-RELATED"/>
    <property type="match status" value="1"/>
</dbReference>
<proteinExistence type="predicted"/>
<keyword evidence="2" id="KW-1185">Reference proteome</keyword>
<organism evidence="1 2">
    <name type="scientific">Allacma fusca</name>
    <dbReference type="NCBI Taxonomy" id="39272"/>
    <lineage>
        <taxon>Eukaryota</taxon>
        <taxon>Metazoa</taxon>
        <taxon>Ecdysozoa</taxon>
        <taxon>Arthropoda</taxon>
        <taxon>Hexapoda</taxon>
        <taxon>Collembola</taxon>
        <taxon>Symphypleona</taxon>
        <taxon>Sminthuridae</taxon>
        <taxon>Allacma</taxon>
    </lineage>
</organism>
<protein>
    <submittedName>
        <fullName evidence="1">Uncharacterized protein</fullName>
    </submittedName>
</protein>
<name>A0A8J2L321_9HEXA</name>
<evidence type="ECO:0000313" key="2">
    <source>
        <dbReference type="Proteomes" id="UP000708208"/>
    </source>
</evidence>
<reference evidence="1" key="1">
    <citation type="submission" date="2021-06" db="EMBL/GenBank/DDBJ databases">
        <authorList>
            <person name="Hodson N. C."/>
            <person name="Mongue J. A."/>
            <person name="Jaron S. K."/>
        </authorList>
    </citation>
    <scope>NUCLEOTIDE SEQUENCE</scope>
</reference>